<protein>
    <recommendedName>
        <fullName evidence="1">DNA methylase adenine-specific domain-containing protein</fullName>
    </recommendedName>
</protein>
<dbReference type="AlphaFoldDB" id="A0A510L836"/>
<dbReference type="GO" id="GO:0008170">
    <property type="term" value="F:N-methyltransferase activity"/>
    <property type="evidence" value="ECO:0007669"/>
    <property type="project" value="InterPro"/>
</dbReference>
<proteinExistence type="predicted"/>
<dbReference type="InterPro" id="IPR003356">
    <property type="entry name" value="DNA_methylase_A-5"/>
</dbReference>
<feature type="domain" description="DNA methylase adenine-specific" evidence="1">
    <location>
        <begin position="9"/>
        <end position="269"/>
    </location>
</feature>
<organism evidence="2 3">
    <name type="scientific">Leptotrichia hongkongensis</name>
    <dbReference type="NCBI Taxonomy" id="554406"/>
    <lineage>
        <taxon>Bacteria</taxon>
        <taxon>Fusobacteriati</taxon>
        <taxon>Fusobacteriota</taxon>
        <taxon>Fusobacteriia</taxon>
        <taxon>Fusobacteriales</taxon>
        <taxon>Leptotrichiaceae</taxon>
        <taxon>Leptotrichia</taxon>
    </lineage>
</organism>
<dbReference type="InterPro" id="IPR029063">
    <property type="entry name" value="SAM-dependent_MTases_sf"/>
</dbReference>
<dbReference type="OrthoDB" id="3034603at2"/>
<dbReference type="Pfam" id="PF02384">
    <property type="entry name" value="N6_Mtase"/>
    <property type="match status" value="1"/>
</dbReference>
<evidence type="ECO:0000313" key="2">
    <source>
        <dbReference type="EMBL" id="BBM60138.1"/>
    </source>
</evidence>
<evidence type="ECO:0000259" key="1">
    <source>
        <dbReference type="Pfam" id="PF02384"/>
    </source>
</evidence>
<dbReference type="SUPFAM" id="SSF53335">
    <property type="entry name" value="S-adenosyl-L-methionine-dependent methyltransferases"/>
    <property type="match status" value="1"/>
</dbReference>
<sequence length="327" mass="38377">MSFKEHNNRKIAKKLAEYITGTELRQYLARKVKKYIKIDNPVIFDGAIGSGQLEQFINPSKVYGVDIQEQSVSTARQNYKNTDLEIKSFFNYDRNDFIADSVVMNPPFSIEFKSLTDEEKENIQKEFDWKKSGKVDDIFVLKSLKYTKRFAFYILFPGVCYRKTEQKFRELIGNNLAELNLIRNAFDDTTIEVIFIVVDKEKTSRELEQEIYDCKSKKQIHHEISEIPENFRWETPHEVVEKEEINIDELNKTISEGWIRSFEKNLEIEIFLKSELGADIDVLGNIKKVRVICDKFEKQLKGNKKCSSMTSQEKQLKLFSLFAELQP</sequence>
<dbReference type="Gene3D" id="3.40.50.150">
    <property type="entry name" value="Vaccinia Virus protein VP39"/>
    <property type="match status" value="1"/>
</dbReference>
<accession>A0A510L836</accession>
<reference evidence="2 3" key="1">
    <citation type="submission" date="2019-07" db="EMBL/GenBank/DDBJ databases">
        <title>Complete Genome Sequence of Leptotrichia hongkongensis Strain JMUB5056.</title>
        <authorList>
            <person name="Watanabe S."/>
            <person name="Cui L."/>
        </authorList>
    </citation>
    <scope>NUCLEOTIDE SEQUENCE [LARGE SCALE GENOMIC DNA]</scope>
    <source>
        <strain evidence="2 3">JMUB5056</strain>
    </source>
</reference>
<gene>
    <name evidence="2" type="ORF">JMUB5056_1732</name>
</gene>
<dbReference type="GO" id="GO:0003677">
    <property type="term" value="F:DNA binding"/>
    <property type="evidence" value="ECO:0007669"/>
    <property type="project" value="InterPro"/>
</dbReference>
<evidence type="ECO:0000313" key="3">
    <source>
        <dbReference type="Proteomes" id="UP000321561"/>
    </source>
</evidence>
<dbReference type="EMBL" id="AP019846">
    <property type="protein sequence ID" value="BBM60138.1"/>
    <property type="molecule type" value="Genomic_DNA"/>
</dbReference>
<dbReference type="RefSeq" id="WP_147006031.1">
    <property type="nucleotide sequence ID" value="NZ_AP019846.1"/>
</dbReference>
<dbReference type="KEGG" id="lhg:JMUB5056_1732"/>
<name>A0A510L836_9FUSO</name>
<dbReference type="Proteomes" id="UP000321561">
    <property type="component" value="Chromosome"/>
</dbReference>